<dbReference type="GO" id="GO:0005737">
    <property type="term" value="C:cytoplasm"/>
    <property type="evidence" value="ECO:0000318"/>
    <property type="project" value="GO_Central"/>
</dbReference>
<dbReference type="InterPro" id="IPR048840">
    <property type="entry name" value="PolA_pol_NTPase"/>
</dbReference>
<evidence type="ECO:0000256" key="4">
    <source>
        <dbReference type="ARBA" id="ARBA00022833"/>
    </source>
</evidence>
<dbReference type="InterPro" id="IPR044713">
    <property type="entry name" value="DNJA1/2-like"/>
</dbReference>
<evidence type="ECO:0000259" key="8">
    <source>
        <dbReference type="Pfam" id="PF20750"/>
    </source>
</evidence>
<dbReference type="SUPFAM" id="SSF49493">
    <property type="entry name" value="HSP40/DnaJ peptide-binding domain"/>
    <property type="match status" value="1"/>
</dbReference>
<accession>A0A804Q3Q1</accession>
<reference evidence="10" key="1">
    <citation type="journal article" date="2009" name="Science">
        <title>The B73 maize genome: complexity, diversity, and dynamics.</title>
        <authorList>
            <person name="Schnable P.S."/>
            <person name="Ware D."/>
            <person name="Fulton R.S."/>
            <person name="Stein J.C."/>
            <person name="Wei F."/>
            <person name="Pasternak S."/>
            <person name="Liang C."/>
            <person name="Zhang J."/>
            <person name="Fulton L."/>
            <person name="Graves T.A."/>
            <person name="Minx P."/>
            <person name="Reily A.D."/>
            <person name="Courtney L."/>
            <person name="Kruchowski S.S."/>
            <person name="Tomlinson C."/>
            <person name="Strong C."/>
            <person name="Delehaunty K."/>
            <person name="Fronick C."/>
            <person name="Courtney B."/>
            <person name="Rock S.M."/>
            <person name="Belter E."/>
            <person name="Du F."/>
            <person name="Kim K."/>
            <person name="Abbott R.M."/>
            <person name="Cotton M."/>
            <person name="Levy A."/>
            <person name="Marchetto P."/>
            <person name="Ochoa K."/>
            <person name="Jackson S.M."/>
            <person name="Gillam B."/>
            <person name="Chen W."/>
            <person name="Yan L."/>
            <person name="Higginbotham J."/>
            <person name="Cardenas M."/>
            <person name="Waligorski J."/>
            <person name="Applebaum E."/>
            <person name="Phelps L."/>
            <person name="Falcone J."/>
            <person name="Kanchi K."/>
            <person name="Thane T."/>
            <person name="Scimone A."/>
            <person name="Thane N."/>
            <person name="Henke J."/>
            <person name="Wang T."/>
            <person name="Ruppert J."/>
            <person name="Shah N."/>
            <person name="Rotter K."/>
            <person name="Hodges J."/>
            <person name="Ingenthron E."/>
            <person name="Cordes M."/>
            <person name="Kohlberg S."/>
            <person name="Sgro J."/>
            <person name="Delgado B."/>
            <person name="Mead K."/>
            <person name="Chinwalla A."/>
            <person name="Leonard S."/>
            <person name="Crouse K."/>
            <person name="Collura K."/>
            <person name="Kudrna D."/>
            <person name="Currie J."/>
            <person name="He R."/>
            <person name="Angelova A."/>
            <person name="Rajasekar S."/>
            <person name="Mueller T."/>
            <person name="Lomeli R."/>
            <person name="Scara G."/>
            <person name="Ko A."/>
            <person name="Delaney K."/>
            <person name="Wissotski M."/>
            <person name="Lopez G."/>
            <person name="Campos D."/>
            <person name="Braidotti M."/>
            <person name="Ashley E."/>
            <person name="Golser W."/>
            <person name="Kim H."/>
            <person name="Lee S."/>
            <person name="Lin J."/>
            <person name="Dujmic Z."/>
            <person name="Kim W."/>
            <person name="Talag J."/>
            <person name="Zuccolo A."/>
            <person name="Fan C."/>
            <person name="Sebastian A."/>
            <person name="Kramer M."/>
            <person name="Spiegel L."/>
            <person name="Nascimento L."/>
            <person name="Zutavern T."/>
            <person name="Miller B."/>
            <person name="Ambroise C."/>
            <person name="Muller S."/>
            <person name="Spooner W."/>
            <person name="Narechania A."/>
            <person name="Ren L."/>
            <person name="Wei S."/>
            <person name="Kumari S."/>
            <person name="Faga B."/>
            <person name="Levy M.J."/>
            <person name="McMahan L."/>
            <person name="Van Buren P."/>
            <person name="Vaughn M.W."/>
            <person name="Ying K."/>
            <person name="Yeh C.-T."/>
            <person name="Emrich S.J."/>
            <person name="Jia Y."/>
            <person name="Kalyanaraman A."/>
            <person name="Hsia A.-P."/>
            <person name="Barbazuk W.B."/>
            <person name="Baucom R.S."/>
            <person name="Brutnell T.P."/>
            <person name="Carpita N.C."/>
            <person name="Chaparro C."/>
            <person name="Chia J.-M."/>
            <person name="Deragon J.-M."/>
            <person name="Estill J.C."/>
            <person name="Fu Y."/>
            <person name="Jeddeloh J.A."/>
            <person name="Han Y."/>
            <person name="Lee H."/>
            <person name="Li P."/>
            <person name="Lisch D.R."/>
            <person name="Liu S."/>
            <person name="Liu Z."/>
            <person name="Nagel D.H."/>
            <person name="McCann M.C."/>
            <person name="SanMiguel P."/>
            <person name="Myers A.M."/>
            <person name="Nettleton D."/>
            <person name="Nguyen J."/>
            <person name="Penning B.W."/>
            <person name="Ponnala L."/>
            <person name="Schneider K.L."/>
            <person name="Schwartz D.C."/>
            <person name="Sharma A."/>
            <person name="Soderlund C."/>
            <person name="Springer N.M."/>
            <person name="Sun Q."/>
            <person name="Wang H."/>
            <person name="Waterman M."/>
            <person name="Westerman R."/>
            <person name="Wolfgruber T.K."/>
            <person name="Yang L."/>
            <person name="Yu Y."/>
            <person name="Zhang L."/>
            <person name="Zhou S."/>
            <person name="Zhu Q."/>
            <person name="Bennetzen J.L."/>
            <person name="Dawe R.K."/>
            <person name="Jiang J."/>
            <person name="Jiang N."/>
            <person name="Presting G.G."/>
            <person name="Wessler S.R."/>
            <person name="Aluru S."/>
            <person name="Martienssen R.A."/>
            <person name="Clifton S.W."/>
            <person name="McCombie W.R."/>
            <person name="Wing R.A."/>
            <person name="Wilson R.K."/>
        </authorList>
    </citation>
    <scope>NUCLEOTIDE SEQUENCE [LARGE SCALE GENOMIC DNA]</scope>
    <source>
        <strain evidence="10">cv. B73</strain>
    </source>
</reference>
<dbReference type="InParanoid" id="A0A804Q3Q1"/>
<dbReference type="GO" id="GO:0008270">
    <property type="term" value="F:zinc ion binding"/>
    <property type="evidence" value="ECO:0007669"/>
    <property type="project" value="UniProtKB-KW"/>
</dbReference>
<sequence>MVSAPPPSGPFPTSALNVAGQPWSKARGFAGFTKRALVAAGAAVVSSIPVNPLDVTKKPFVHRYVYQSLDIQLEKQLAKTWRSTRGRTTRDRGRTGRSNSPSFCQPKENHVPQQIAEHRSLTAKGYEVVSNGIDNHLVSVNLKNKEAKGTRAGLMGTTILAMTVLEETQLKFEEERQNLLKVLPNNSKELSVRRVCEGCGMSKVKNNNGYHGVTEPISLSGPTEKYLMQTAEVEKYLSDARLYERQDEAILREEVLGKLDQISLHSRFSFLWLLWTRAQHQGKRDWKHLFLHGSCMERNYWQKTNFNQILEYAKGIRSMMGPVKILYELGWRSWFGVLDMEMVNRAMKMEYCICLSAYDDGAELHEISCGHHFHCTCIDKYLYIIATCPRAIKGSLKFKRKGQDLFYEHTLSLIEALCWFQFVLTHLDNWQLLIKSIPGEVVKPGRFKAINDDGMSIMKGKLYIHFTVEFPDSLVLEQCKALESVLPPKLSSNLIDMEIDECEETTMH</sequence>
<dbReference type="Pfam" id="PF01556">
    <property type="entry name" value="DnaJ_C"/>
    <property type="match status" value="1"/>
</dbReference>
<organism evidence="9 10">
    <name type="scientific">Zea mays</name>
    <name type="common">Maize</name>
    <dbReference type="NCBI Taxonomy" id="4577"/>
    <lineage>
        <taxon>Eukaryota</taxon>
        <taxon>Viridiplantae</taxon>
        <taxon>Streptophyta</taxon>
        <taxon>Embryophyta</taxon>
        <taxon>Tracheophyta</taxon>
        <taxon>Spermatophyta</taxon>
        <taxon>Magnoliopsida</taxon>
        <taxon>Liliopsida</taxon>
        <taxon>Poales</taxon>
        <taxon>Poaceae</taxon>
        <taxon>PACMAD clade</taxon>
        <taxon>Panicoideae</taxon>
        <taxon>Andropogonodae</taxon>
        <taxon>Andropogoneae</taxon>
        <taxon>Tripsacinae</taxon>
        <taxon>Zea</taxon>
    </lineage>
</organism>
<keyword evidence="2" id="KW-0677">Repeat</keyword>
<dbReference type="GO" id="GO:0051087">
    <property type="term" value="F:protein-folding chaperone binding"/>
    <property type="evidence" value="ECO:0000318"/>
    <property type="project" value="GO_Central"/>
</dbReference>
<feature type="domain" description="Poly(A) polymerase nucleotidyltransferase" evidence="8">
    <location>
        <begin position="212"/>
        <end position="262"/>
    </location>
</feature>
<dbReference type="Gene3D" id="3.90.1150.10">
    <property type="entry name" value="Aspartate Aminotransferase, domain 1"/>
    <property type="match status" value="1"/>
</dbReference>
<dbReference type="Gene3D" id="3.30.40.10">
    <property type="entry name" value="Zinc/RING finger domain, C3HC4 (zinc finger)"/>
    <property type="match status" value="1"/>
</dbReference>
<dbReference type="GO" id="GO:0005829">
    <property type="term" value="C:cytosol"/>
    <property type="evidence" value="ECO:0000318"/>
    <property type="project" value="GO_Central"/>
</dbReference>
<dbReference type="GO" id="GO:0051082">
    <property type="term" value="F:unfolded protein binding"/>
    <property type="evidence" value="ECO:0007669"/>
    <property type="project" value="InterPro"/>
</dbReference>
<dbReference type="Gene3D" id="2.60.260.20">
    <property type="entry name" value="Urease metallochaperone UreE, N-terminal domain"/>
    <property type="match status" value="1"/>
</dbReference>
<dbReference type="Pfam" id="PF13639">
    <property type="entry name" value="zf-RING_2"/>
    <property type="match status" value="1"/>
</dbReference>
<proteinExistence type="predicted"/>
<dbReference type="PANTHER" id="PTHR43888">
    <property type="entry name" value="DNAJ-LIKE-2, ISOFORM A-RELATED"/>
    <property type="match status" value="1"/>
</dbReference>
<dbReference type="GO" id="GO:0042026">
    <property type="term" value="P:protein refolding"/>
    <property type="evidence" value="ECO:0000318"/>
    <property type="project" value="GO_Central"/>
</dbReference>
<dbReference type="GO" id="GO:0030544">
    <property type="term" value="F:Hsp70 protein binding"/>
    <property type="evidence" value="ECO:0007669"/>
    <property type="project" value="InterPro"/>
</dbReference>
<evidence type="ECO:0000256" key="5">
    <source>
        <dbReference type="SAM" id="MobiDB-lite"/>
    </source>
</evidence>
<evidence type="ECO:0000256" key="1">
    <source>
        <dbReference type="ARBA" id="ARBA00022723"/>
    </source>
</evidence>
<evidence type="ECO:0000313" key="10">
    <source>
        <dbReference type="Proteomes" id="UP000007305"/>
    </source>
</evidence>
<dbReference type="FunFam" id="2.60.260.20:FF:000003">
    <property type="entry name" value="DnaJ subfamily A member 2"/>
    <property type="match status" value="1"/>
</dbReference>
<dbReference type="Pfam" id="PF20750">
    <property type="entry name" value="PAP_NTPase"/>
    <property type="match status" value="1"/>
</dbReference>
<keyword evidence="3" id="KW-0863">Zinc-finger</keyword>
<dbReference type="InterPro" id="IPR015422">
    <property type="entry name" value="PyrdxlP-dep_Trfase_small"/>
</dbReference>
<reference evidence="9" key="3">
    <citation type="submission" date="2021-05" db="UniProtKB">
        <authorList>
            <consortium name="EnsemblPlants"/>
        </authorList>
    </citation>
    <scope>IDENTIFICATION</scope>
    <source>
        <strain evidence="9">cv. B73</strain>
    </source>
</reference>
<evidence type="ECO:0000313" key="9">
    <source>
        <dbReference type="EnsemblPlants" id="Zm00001eb293140_P002"/>
    </source>
</evidence>
<dbReference type="InterPro" id="IPR013083">
    <property type="entry name" value="Znf_RING/FYVE/PHD"/>
</dbReference>
<dbReference type="InterPro" id="IPR008971">
    <property type="entry name" value="HSP40/DnaJ_pept-bd"/>
</dbReference>
<evidence type="ECO:0008006" key="11">
    <source>
        <dbReference type="Google" id="ProtNLM"/>
    </source>
</evidence>
<protein>
    <recommendedName>
        <fullName evidence="11">Chaperone DnaJ C-terminal domain-containing protein</fullName>
    </recommendedName>
</protein>
<dbReference type="EnsemblPlants" id="Zm00001eb293140_T002">
    <property type="protein sequence ID" value="Zm00001eb293140_P002"/>
    <property type="gene ID" value="Zm00001eb293140"/>
</dbReference>
<evidence type="ECO:0000259" key="6">
    <source>
        <dbReference type="Pfam" id="PF01556"/>
    </source>
</evidence>
<dbReference type="FunFam" id="1.10.1410.10:FF:000036">
    <property type="entry name" value="Nuclear poly(A) polymerase 1"/>
    <property type="match status" value="1"/>
</dbReference>
<reference evidence="9" key="2">
    <citation type="submission" date="2019-07" db="EMBL/GenBank/DDBJ databases">
        <authorList>
            <person name="Seetharam A."/>
            <person name="Woodhouse M."/>
            <person name="Cannon E."/>
        </authorList>
    </citation>
    <scope>NUCLEOTIDE SEQUENCE [LARGE SCALE GENOMIC DNA]</scope>
    <source>
        <strain evidence="9">cv. B73</strain>
    </source>
</reference>
<feature type="region of interest" description="Disordered" evidence="5">
    <location>
        <begin position="81"/>
        <end position="112"/>
    </location>
</feature>
<dbReference type="Gramene" id="Zm00001eb293140_T002">
    <property type="protein sequence ID" value="Zm00001eb293140_P002"/>
    <property type="gene ID" value="Zm00001eb293140"/>
</dbReference>
<keyword evidence="1" id="KW-0479">Metal-binding</keyword>
<dbReference type="AlphaFoldDB" id="A0A804Q3Q1"/>
<feature type="domain" description="Chaperone DnaJ C-terminal" evidence="6">
    <location>
        <begin position="395"/>
        <end position="471"/>
    </location>
</feature>
<evidence type="ECO:0000256" key="3">
    <source>
        <dbReference type="ARBA" id="ARBA00022771"/>
    </source>
</evidence>
<keyword evidence="4" id="KW-0862">Zinc</keyword>
<dbReference type="SUPFAM" id="SSF57850">
    <property type="entry name" value="RING/U-box"/>
    <property type="match status" value="1"/>
</dbReference>
<keyword evidence="10" id="KW-1185">Reference proteome</keyword>
<evidence type="ECO:0000256" key="2">
    <source>
        <dbReference type="ARBA" id="ARBA00022737"/>
    </source>
</evidence>
<dbReference type="InterPro" id="IPR002939">
    <property type="entry name" value="DnaJ_C"/>
</dbReference>
<evidence type="ECO:0000259" key="7">
    <source>
        <dbReference type="Pfam" id="PF13639"/>
    </source>
</evidence>
<feature type="domain" description="RING-type" evidence="7">
    <location>
        <begin position="352"/>
        <end position="389"/>
    </location>
</feature>
<name>A0A804Q3Q1_MAIZE</name>
<dbReference type="InterPro" id="IPR001841">
    <property type="entry name" value="Znf_RING"/>
</dbReference>
<dbReference type="Proteomes" id="UP000007305">
    <property type="component" value="Chromosome 6"/>
</dbReference>